<evidence type="ECO:0000256" key="4">
    <source>
        <dbReference type="ARBA" id="ARBA00023163"/>
    </source>
</evidence>
<protein>
    <submittedName>
        <fullName evidence="7">RNA polymerase I associated factor, A49-like protein</fullName>
    </submittedName>
</protein>
<evidence type="ECO:0000256" key="2">
    <source>
        <dbReference type="ARBA" id="ARBA00009430"/>
    </source>
</evidence>
<dbReference type="PANTHER" id="PTHR14440">
    <property type="entry name" value="DNA-DIRECTED RNA POLYMERASE I SUBUNIT RPA49"/>
    <property type="match status" value="1"/>
</dbReference>
<sequence length="453" mass="51657">MEKQEPSSSKSRTKKSKKANREEKQKEPIKPVPESPEAKQENIQVKIQLFQDQPKKIPPLVAYFPSGYNPCKTNPHEEEDDGDGPNNNSNQPRVKVYRNLAQNKHNRLEIVVSPSGSNVDFVGSSYRGEAAAAQVCRYSLGVLDKEFGTLKIVPIASNKIFRLEPRVRSLKTANKDDLDSARSEVTAETKEDKLGELTALYGTKKDRKKRKDMLALKKEADPESQKSLDKKIEQIAFNKEALGDTTALVARNIPPHDSSATSPQDAYPLDQIILNGDWDFLEEDIYRLWQEGGEESSNAYPTFVCNRIKKLEAIEDEDEKWKLACLFSFITHLLKFNDQCKLDRVASAKNHKIPNVIRQRFLSMFAADQESKSRSPDQINRLISYVLVLTLHADQFRTDPRDIAKDLSMSDVSLRTHFENLGCKLTREKKVLYATLPVPLKFPSENLKRKRRR</sequence>
<feature type="compositionally biased region" description="Basic and acidic residues" evidence="6">
    <location>
        <begin position="19"/>
        <end position="29"/>
    </location>
</feature>
<proteinExistence type="inferred from homology"/>
<gene>
    <name evidence="7" type="ORF">CCACVL1_15103</name>
</gene>
<reference evidence="7 8" key="1">
    <citation type="submission" date="2013-09" db="EMBL/GenBank/DDBJ databases">
        <title>Corchorus capsularis genome sequencing.</title>
        <authorList>
            <person name="Alam M."/>
            <person name="Haque M.S."/>
            <person name="Islam M.S."/>
            <person name="Emdad E.M."/>
            <person name="Islam M.M."/>
            <person name="Ahmed B."/>
            <person name="Halim A."/>
            <person name="Hossen Q.M.M."/>
            <person name="Hossain M.Z."/>
            <person name="Ahmed R."/>
            <person name="Khan M.M."/>
            <person name="Islam R."/>
            <person name="Rashid M.M."/>
            <person name="Khan S.A."/>
            <person name="Rahman M.S."/>
            <person name="Alam M."/>
        </authorList>
    </citation>
    <scope>NUCLEOTIDE SEQUENCE [LARGE SCALE GENOMIC DNA]</scope>
    <source>
        <strain evidence="8">cv. CVL-1</strain>
        <tissue evidence="7">Whole seedling</tissue>
    </source>
</reference>
<dbReference type="GO" id="GO:0000428">
    <property type="term" value="C:DNA-directed RNA polymerase complex"/>
    <property type="evidence" value="ECO:0007669"/>
    <property type="project" value="UniProtKB-KW"/>
</dbReference>
<organism evidence="7 8">
    <name type="scientific">Corchorus capsularis</name>
    <name type="common">Jute</name>
    <dbReference type="NCBI Taxonomy" id="210143"/>
    <lineage>
        <taxon>Eukaryota</taxon>
        <taxon>Viridiplantae</taxon>
        <taxon>Streptophyta</taxon>
        <taxon>Embryophyta</taxon>
        <taxon>Tracheophyta</taxon>
        <taxon>Spermatophyta</taxon>
        <taxon>Magnoliopsida</taxon>
        <taxon>eudicotyledons</taxon>
        <taxon>Gunneridae</taxon>
        <taxon>Pentapetalae</taxon>
        <taxon>rosids</taxon>
        <taxon>malvids</taxon>
        <taxon>Malvales</taxon>
        <taxon>Malvaceae</taxon>
        <taxon>Grewioideae</taxon>
        <taxon>Apeibeae</taxon>
        <taxon>Corchorus</taxon>
    </lineage>
</organism>
<dbReference type="EMBL" id="AWWV01010763">
    <property type="protein sequence ID" value="OMO77305.1"/>
    <property type="molecule type" value="Genomic_DNA"/>
</dbReference>
<keyword evidence="4" id="KW-0804">Transcription</keyword>
<feature type="region of interest" description="Disordered" evidence="6">
    <location>
        <begin position="1"/>
        <end position="50"/>
    </location>
</feature>
<dbReference type="OrthoDB" id="532500at2759"/>
<dbReference type="GO" id="GO:0005730">
    <property type="term" value="C:nucleolus"/>
    <property type="evidence" value="ECO:0007669"/>
    <property type="project" value="UniProtKB-SubCell"/>
</dbReference>
<feature type="region of interest" description="Disordered" evidence="6">
    <location>
        <begin position="68"/>
        <end position="92"/>
    </location>
</feature>
<dbReference type="GO" id="GO:0003677">
    <property type="term" value="F:DNA binding"/>
    <property type="evidence" value="ECO:0007669"/>
    <property type="project" value="InterPro"/>
</dbReference>
<evidence type="ECO:0000313" key="8">
    <source>
        <dbReference type="Proteomes" id="UP000188268"/>
    </source>
</evidence>
<dbReference type="STRING" id="210143.A0A1R3I3X5"/>
<evidence type="ECO:0000313" key="7">
    <source>
        <dbReference type="EMBL" id="OMO77305.1"/>
    </source>
</evidence>
<dbReference type="AlphaFoldDB" id="A0A1R3I3X5"/>
<evidence type="ECO:0000256" key="3">
    <source>
        <dbReference type="ARBA" id="ARBA00022478"/>
    </source>
</evidence>
<comment type="subcellular location">
    <subcellularLocation>
        <location evidence="1">Nucleus</location>
        <location evidence="1">Nucleolus</location>
    </subcellularLocation>
</comment>
<dbReference type="OMA" id="DVYPFDE"/>
<evidence type="ECO:0000256" key="6">
    <source>
        <dbReference type="SAM" id="MobiDB-lite"/>
    </source>
</evidence>
<dbReference type="InterPro" id="IPR009668">
    <property type="entry name" value="RNA_pol-assoc_fac_A49-like"/>
</dbReference>
<dbReference type="Gramene" id="OMO77305">
    <property type="protein sequence ID" value="OMO77305"/>
    <property type="gene ID" value="CCACVL1_15103"/>
</dbReference>
<accession>A0A1R3I3X5</accession>
<comment type="caution">
    <text evidence="7">The sequence shown here is derived from an EMBL/GenBank/DDBJ whole genome shotgun (WGS) entry which is preliminary data.</text>
</comment>
<keyword evidence="5" id="KW-0539">Nucleus</keyword>
<dbReference type="GO" id="GO:0006351">
    <property type="term" value="P:DNA-templated transcription"/>
    <property type="evidence" value="ECO:0007669"/>
    <property type="project" value="InterPro"/>
</dbReference>
<keyword evidence="3" id="KW-0240">DNA-directed RNA polymerase</keyword>
<evidence type="ECO:0000256" key="1">
    <source>
        <dbReference type="ARBA" id="ARBA00004604"/>
    </source>
</evidence>
<evidence type="ECO:0000256" key="5">
    <source>
        <dbReference type="ARBA" id="ARBA00023242"/>
    </source>
</evidence>
<name>A0A1R3I3X5_COCAP</name>
<dbReference type="Proteomes" id="UP000188268">
    <property type="component" value="Unassembled WGS sequence"/>
</dbReference>
<keyword evidence="8" id="KW-1185">Reference proteome</keyword>
<dbReference type="Pfam" id="PF06870">
    <property type="entry name" value="RNA_pol_I_A49"/>
    <property type="match status" value="1"/>
</dbReference>
<comment type="similarity">
    <text evidence="2">Belongs to the eukaryotic RPA49/POLR1E RNA polymerase subunit family.</text>
</comment>